<feature type="region of interest" description="Disordered" evidence="1">
    <location>
        <begin position="167"/>
        <end position="194"/>
    </location>
</feature>
<feature type="domain" description="SGNH hydrolase-type esterase" evidence="2">
    <location>
        <begin position="108"/>
        <end position="323"/>
    </location>
</feature>
<feature type="compositionally biased region" description="Polar residues" evidence="1">
    <location>
        <begin position="15"/>
        <end position="24"/>
    </location>
</feature>
<accession>L1JVM4</accession>
<protein>
    <recommendedName>
        <fullName evidence="2">SGNH hydrolase-type esterase domain-containing protein</fullName>
    </recommendedName>
</protein>
<dbReference type="EnsemblProtists" id="EKX52354">
    <property type="protein sequence ID" value="EKX52354"/>
    <property type="gene ID" value="GUITHDRAFT_150761"/>
</dbReference>
<dbReference type="EMBL" id="JH992973">
    <property type="protein sequence ID" value="EKX52354.1"/>
    <property type="molecule type" value="Genomic_DNA"/>
</dbReference>
<feature type="compositionally biased region" description="Acidic residues" evidence="1">
    <location>
        <begin position="1"/>
        <end position="10"/>
    </location>
</feature>
<dbReference type="RefSeq" id="XP_005839334.1">
    <property type="nucleotide sequence ID" value="XM_005839277.1"/>
</dbReference>
<dbReference type="Gene3D" id="3.40.50.1110">
    <property type="entry name" value="SGNH hydrolase"/>
    <property type="match status" value="1"/>
</dbReference>
<dbReference type="Proteomes" id="UP000011087">
    <property type="component" value="Unassembled WGS sequence"/>
</dbReference>
<dbReference type="InterPro" id="IPR013830">
    <property type="entry name" value="SGNH_hydro"/>
</dbReference>
<evidence type="ECO:0000256" key="1">
    <source>
        <dbReference type="SAM" id="MobiDB-lite"/>
    </source>
</evidence>
<reference evidence="3 5" key="1">
    <citation type="journal article" date="2012" name="Nature">
        <title>Algal genomes reveal evolutionary mosaicism and the fate of nucleomorphs.</title>
        <authorList>
            <consortium name="DOE Joint Genome Institute"/>
            <person name="Curtis B.A."/>
            <person name="Tanifuji G."/>
            <person name="Burki F."/>
            <person name="Gruber A."/>
            <person name="Irimia M."/>
            <person name="Maruyama S."/>
            <person name="Arias M.C."/>
            <person name="Ball S.G."/>
            <person name="Gile G.H."/>
            <person name="Hirakawa Y."/>
            <person name="Hopkins J.F."/>
            <person name="Kuo A."/>
            <person name="Rensing S.A."/>
            <person name="Schmutz J."/>
            <person name="Symeonidi A."/>
            <person name="Elias M."/>
            <person name="Eveleigh R.J."/>
            <person name="Herman E.K."/>
            <person name="Klute M.J."/>
            <person name="Nakayama T."/>
            <person name="Obornik M."/>
            <person name="Reyes-Prieto A."/>
            <person name="Armbrust E.V."/>
            <person name="Aves S.J."/>
            <person name="Beiko R.G."/>
            <person name="Coutinho P."/>
            <person name="Dacks J.B."/>
            <person name="Durnford D.G."/>
            <person name="Fast N.M."/>
            <person name="Green B.R."/>
            <person name="Grisdale C.J."/>
            <person name="Hempel F."/>
            <person name="Henrissat B."/>
            <person name="Hoppner M.P."/>
            <person name="Ishida K."/>
            <person name="Kim E."/>
            <person name="Koreny L."/>
            <person name="Kroth P.G."/>
            <person name="Liu Y."/>
            <person name="Malik S.B."/>
            <person name="Maier U.G."/>
            <person name="McRose D."/>
            <person name="Mock T."/>
            <person name="Neilson J.A."/>
            <person name="Onodera N.T."/>
            <person name="Poole A.M."/>
            <person name="Pritham E.J."/>
            <person name="Richards T.A."/>
            <person name="Rocap G."/>
            <person name="Roy S.W."/>
            <person name="Sarai C."/>
            <person name="Schaack S."/>
            <person name="Shirato S."/>
            <person name="Slamovits C.H."/>
            <person name="Spencer D.F."/>
            <person name="Suzuki S."/>
            <person name="Worden A.Z."/>
            <person name="Zauner S."/>
            <person name="Barry K."/>
            <person name="Bell C."/>
            <person name="Bharti A.K."/>
            <person name="Crow J.A."/>
            <person name="Grimwood J."/>
            <person name="Kramer R."/>
            <person name="Lindquist E."/>
            <person name="Lucas S."/>
            <person name="Salamov A."/>
            <person name="McFadden G.I."/>
            <person name="Lane C.E."/>
            <person name="Keeling P.J."/>
            <person name="Gray M.W."/>
            <person name="Grigoriev I.V."/>
            <person name="Archibald J.M."/>
        </authorList>
    </citation>
    <scope>NUCLEOTIDE SEQUENCE</scope>
    <source>
        <strain evidence="3 5">CCMP2712</strain>
    </source>
</reference>
<gene>
    <name evidence="3" type="ORF">GUITHDRAFT_150761</name>
</gene>
<dbReference type="eggNOG" id="ENOG502S8PS">
    <property type="taxonomic scope" value="Eukaryota"/>
</dbReference>
<dbReference type="OMA" id="WDEQKAH"/>
<dbReference type="Pfam" id="PF13472">
    <property type="entry name" value="Lipase_GDSL_2"/>
    <property type="match status" value="1"/>
</dbReference>
<evidence type="ECO:0000313" key="5">
    <source>
        <dbReference type="Proteomes" id="UP000011087"/>
    </source>
</evidence>
<feature type="compositionally biased region" description="Polar residues" evidence="1">
    <location>
        <begin position="171"/>
        <end position="185"/>
    </location>
</feature>
<keyword evidence="5" id="KW-1185">Reference proteome</keyword>
<dbReference type="InterPro" id="IPR036514">
    <property type="entry name" value="SGNH_hydro_sf"/>
</dbReference>
<dbReference type="PaxDb" id="55529-EKX52354"/>
<evidence type="ECO:0000259" key="2">
    <source>
        <dbReference type="Pfam" id="PF13472"/>
    </source>
</evidence>
<sequence>MVEVQTEMEVETSLPLPQTDQPTNRAEETRLAIEHLDVSFMRRFTKLMFNPTNPFIAGASVLGSIVAAQTAYMQGTYEPLPHPKKDRSFGIEYYDGEPGHSSMKRIIVLGDSLVVGVGCNAAPVISQSLARGFAQRFKSDVAWRSFGIDGGDARTIHQSTIDSVRSLVRGNRTSTSSGHANSNETDASRRTSGEGQADMRIDACVIICGLNDFKKLWKGRTAIIFRRDLENFIMELRECLGPDCLIILPALPMEPTRFPEPLRSFVILISEVFDEQKKALCLENPSMLFVPKPSVRWWRRVHERFGGVMSGDGVHPNETGYQVFGEWLGSVVARRFKEVVARSSALQN</sequence>
<dbReference type="OrthoDB" id="498123at2759"/>
<dbReference type="KEGG" id="gtt:GUITHDRAFT_150761"/>
<proteinExistence type="predicted"/>
<dbReference type="HOGENOM" id="CLU_797994_0_0_1"/>
<name>L1JVM4_GUITC</name>
<dbReference type="GeneID" id="17308892"/>
<feature type="region of interest" description="Disordered" evidence="1">
    <location>
        <begin position="1"/>
        <end position="25"/>
    </location>
</feature>
<evidence type="ECO:0000313" key="4">
    <source>
        <dbReference type="EnsemblProtists" id="EKX52354"/>
    </source>
</evidence>
<reference evidence="5" key="2">
    <citation type="submission" date="2012-11" db="EMBL/GenBank/DDBJ databases">
        <authorList>
            <person name="Kuo A."/>
            <person name="Curtis B.A."/>
            <person name="Tanifuji G."/>
            <person name="Burki F."/>
            <person name="Gruber A."/>
            <person name="Irimia M."/>
            <person name="Maruyama S."/>
            <person name="Arias M.C."/>
            <person name="Ball S.G."/>
            <person name="Gile G.H."/>
            <person name="Hirakawa Y."/>
            <person name="Hopkins J.F."/>
            <person name="Rensing S.A."/>
            <person name="Schmutz J."/>
            <person name="Symeonidi A."/>
            <person name="Elias M."/>
            <person name="Eveleigh R.J."/>
            <person name="Herman E.K."/>
            <person name="Klute M.J."/>
            <person name="Nakayama T."/>
            <person name="Obornik M."/>
            <person name="Reyes-Prieto A."/>
            <person name="Armbrust E.V."/>
            <person name="Aves S.J."/>
            <person name="Beiko R.G."/>
            <person name="Coutinho P."/>
            <person name="Dacks J.B."/>
            <person name="Durnford D.G."/>
            <person name="Fast N.M."/>
            <person name="Green B.R."/>
            <person name="Grisdale C."/>
            <person name="Hempe F."/>
            <person name="Henrissat B."/>
            <person name="Hoppner M.P."/>
            <person name="Ishida K.-I."/>
            <person name="Kim E."/>
            <person name="Koreny L."/>
            <person name="Kroth P.G."/>
            <person name="Liu Y."/>
            <person name="Malik S.-B."/>
            <person name="Maier U.G."/>
            <person name="McRose D."/>
            <person name="Mock T."/>
            <person name="Neilson J.A."/>
            <person name="Onodera N.T."/>
            <person name="Poole A.M."/>
            <person name="Pritham E.J."/>
            <person name="Richards T.A."/>
            <person name="Rocap G."/>
            <person name="Roy S.W."/>
            <person name="Sarai C."/>
            <person name="Schaack S."/>
            <person name="Shirato S."/>
            <person name="Slamovits C.H."/>
            <person name="Spencer D.F."/>
            <person name="Suzuki S."/>
            <person name="Worden A.Z."/>
            <person name="Zauner S."/>
            <person name="Barry K."/>
            <person name="Bell C."/>
            <person name="Bharti A.K."/>
            <person name="Crow J.A."/>
            <person name="Grimwood J."/>
            <person name="Kramer R."/>
            <person name="Lindquist E."/>
            <person name="Lucas S."/>
            <person name="Salamov A."/>
            <person name="McFadden G.I."/>
            <person name="Lane C.E."/>
            <person name="Keeling P.J."/>
            <person name="Gray M.W."/>
            <person name="Grigoriev I.V."/>
            <person name="Archibald J.M."/>
        </authorList>
    </citation>
    <scope>NUCLEOTIDE SEQUENCE</scope>
    <source>
        <strain evidence="5">CCMP2712</strain>
    </source>
</reference>
<dbReference type="SUPFAM" id="SSF52266">
    <property type="entry name" value="SGNH hydrolase"/>
    <property type="match status" value="1"/>
</dbReference>
<evidence type="ECO:0000313" key="3">
    <source>
        <dbReference type="EMBL" id="EKX52354.1"/>
    </source>
</evidence>
<dbReference type="AlphaFoldDB" id="L1JVM4"/>
<organism evidence="3">
    <name type="scientific">Guillardia theta (strain CCMP2712)</name>
    <name type="common">Cryptophyte</name>
    <dbReference type="NCBI Taxonomy" id="905079"/>
    <lineage>
        <taxon>Eukaryota</taxon>
        <taxon>Cryptophyceae</taxon>
        <taxon>Pyrenomonadales</taxon>
        <taxon>Geminigeraceae</taxon>
        <taxon>Guillardia</taxon>
    </lineage>
</organism>
<reference evidence="4" key="3">
    <citation type="submission" date="2016-03" db="UniProtKB">
        <authorList>
            <consortium name="EnsemblProtists"/>
        </authorList>
    </citation>
    <scope>IDENTIFICATION</scope>
</reference>